<gene>
    <name evidence="1" type="ORF">B0T26DRAFT_714869</name>
</gene>
<dbReference type="EMBL" id="JAUIRO010000005">
    <property type="protein sequence ID" value="KAK0712645.1"/>
    <property type="molecule type" value="Genomic_DNA"/>
</dbReference>
<accession>A0AA40ABF2</accession>
<reference evidence="1" key="1">
    <citation type="submission" date="2023-06" db="EMBL/GenBank/DDBJ databases">
        <title>Genome-scale phylogeny and comparative genomics of the fungal order Sordariales.</title>
        <authorList>
            <consortium name="Lawrence Berkeley National Laboratory"/>
            <person name="Hensen N."/>
            <person name="Bonometti L."/>
            <person name="Westerberg I."/>
            <person name="Brannstrom I.O."/>
            <person name="Guillou S."/>
            <person name="Cros-Aarteil S."/>
            <person name="Calhoun S."/>
            <person name="Haridas S."/>
            <person name="Kuo A."/>
            <person name="Mondo S."/>
            <person name="Pangilinan J."/>
            <person name="Riley R."/>
            <person name="LaButti K."/>
            <person name="Andreopoulos B."/>
            <person name="Lipzen A."/>
            <person name="Chen C."/>
            <person name="Yanf M."/>
            <person name="Daum C."/>
            <person name="Ng V."/>
            <person name="Clum A."/>
            <person name="Steindorff A."/>
            <person name="Ohm R."/>
            <person name="Martin F."/>
            <person name="Silar P."/>
            <person name="Natvig D."/>
            <person name="Lalanne C."/>
            <person name="Gautier V."/>
            <person name="Ament-velasquez S.L."/>
            <person name="Kruys A."/>
            <person name="Hutchinson M.I."/>
            <person name="Powell A.J."/>
            <person name="Barry K."/>
            <person name="Miller A.N."/>
            <person name="Grigoriev I.V."/>
            <person name="Debuchy R."/>
            <person name="Gladieux P."/>
            <person name="Thoren M.H."/>
            <person name="Johannesson H."/>
        </authorList>
    </citation>
    <scope>NUCLEOTIDE SEQUENCE</scope>
    <source>
        <strain evidence="1">SMH2392-1A</strain>
    </source>
</reference>
<dbReference type="RefSeq" id="XP_060293968.1">
    <property type="nucleotide sequence ID" value="XM_060442216.1"/>
</dbReference>
<dbReference type="Proteomes" id="UP001172101">
    <property type="component" value="Unassembled WGS sequence"/>
</dbReference>
<name>A0AA40ABF2_9PEZI</name>
<protein>
    <submittedName>
        <fullName evidence="1">Uncharacterized protein</fullName>
    </submittedName>
</protein>
<keyword evidence="2" id="KW-1185">Reference proteome</keyword>
<evidence type="ECO:0000313" key="1">
    <source>
        <dbReference type="EMBL" id="KAK0712645.1"/>
    </source>
</evidence>
<dbReference type="AlphaFoldDB" id="A0AA40ABF2"/>
<evidence type="ECO:0000313" key="2">
    <source>
        <dbReference type="Proteomes" id="UP001172101"/>
    </source>
</evidence>
<sequence length="66" mass="7197">MGPISVLSIIDATGKVIKVLKKYIPSVRDAPHELQRILIETSATEAVLGNLSFLLECSDKRGRCTT</sequence>
<dbReference type="GeneID" id="85325486"/>
<proteinExistence type="predicted"/>
<organism evidence="1 2">
    <name type="scientific">Lasiosphaeria miniovina</name>
    <dbReference type="NCBI Taxonomy" id="1954250"/>
    <lineage>
        <taxon>Eukaryota</taxon>
        <taxon>Fungi</taxon>
        <taxon>Dikarya</taxon>
        <taxon>Ascomycota</taxon>
        <taxon>Pezizomycotina</taxon>
        <taxon>Sordariomycetes</taxon>
        <taxon>Sordariomycetidae</taxon>
        <taxon>Sordariales</taxon>
        <taxon>Lasiosphaeriaceae</taxon>
        <taxon>Lasiosphaeria</taxon>
    </lineage>
</organism>
<comment type="caution">
    <text evidence="1">The sequence shown here is derived from an EMBL/GenBank/DDBJ whole genome shotgun (WGS) entry which is preliminary data.</text>
</comment>